<dbReference type="GO" id="GO:0005829">
    <property type="term" value="C:cytosol"/>
    <property type="evidence" value="ECO:0007669"/>
    <property type="project" value="TreeGrafter"/>
</dbReference>
<sequence>MNRLEKLFIDKPKEVLNIYFTAGFPNLDSTIPLLEAAQEGGADLVEIGMPFSDPVVDGETIQKANIRALNNGMSVALLFEHLKEMRSKVNIPIILMGDINPVFQFGVAEFCQKCEEVGVDGLILPNLPMAEYLEDFKPLFDKHGLLNIFLITPQTSEERIREIDEYSSGFVYMVSSASTTGSTSGITEEMKGYFDRVNKMNLKIPRLIGFGIKDKETFKEASQYANGAIIGSAFIRAIDCEEPTEGAKAFLNEVLN</sequence>
<dbReference type="PANTHER" id="PTHR43406:SF1">
    <property type="entry name" value="TRYPTOPHAN SYNTHASE ALPHA CHAIN, CHLOROPLASTIC"/>
    <property type="match status" value="1"/>
</dbReference>
<proteinExistence type="inferred from homology"/>
<dbReference type="InterPro" id="IPR013785">
    <property type="entry name" value="Aldolase_TIM"/>
</dbReference>
<comment type="similarity">
    <text evidence="9 10">Belongs to the TrpA family.</text>
</comment>
<evidence type="ECO:0000256" key="7">
    <source>
        <dbReference type="ARBA" id="ARBA00023239"/>
    </source>
</evidence>
<dbReference type="HAMAP" id="MF_00131">
    <property type="entry name" value="Trp_synth_alpha"/>
    <property type="match status" value="1"/>
</dbReference>
<name>A0A2Z4GG40_9BACT</name>
<evidence type="ECO:0000256" key="2">
    <source>
        <dbReference type="ARBA" id="ARBA00004733"/>
    </source>
</evidence>
<dbReference type="Gene3D" id="3.20.20.70">
    <property type="entry name" value="Aldolase class I"/>
    <property type="match status" value="1"/>
</dbReference>
<comment type="pathway">
    <text evidence="2 9">Amino-acid biosynthesis; L-tryptophan biosynthesis; L-tryptophan from chorismate: step 5/5.</text>
</comment>
<dbReference type="EMBL" id="CP029480">
    <property type="protein sequence ID" value="AWW00221.1"/>
    <property type="molecule type" value="Genomic_DNA"/>
</dbReference>
<feature type="active site" description="Proton acceptor" evidence="9">
    <location>
        <position position="57"/>
    </location>
</feature>
<keyword evidence="7 9" id="KW-0456">Lyase</keyword>
<dbReference type="UniPathway" id="UPA00035">
    <property type="reaction ID" value="UER00044"/>
</dbReference>
<comment type="function">
    <text evidence="1 9">The alpha subunit is responsible for the aldol cleavage of indoleglycerol phosphate to indole and glyceraldehyde 3-phosphate.</text>
</comment>
<keyword evidence="4 9" id="KW-0028">Amino-acid biosynthesis</keyword>
<dbReference type="InterPro" id="IPR002028">
    <property type="entry name" value="Trp_synthase_suA"/>
</dbReference>
<dbReference type="FunFam" id="3.20.20.70:FF:000037">
    <property type="entry name" value="Tryptophan synthase alpha chain"/>
    <property type="match status" value="1"/>
</dbReference>
<evidence type="ECO:0000256" key="1">
    <source>
        <dbReference type="ARBA" id="ARBA00003365"/>
    </source>
</evidence>
<reference evidence="11 12" key="1">
    <citation type="submission" date="2018-05" db="EMBL/GenBank/DDBJ databases">
        <title>Complete genome sequence of Arcticibacterium luteifluviistationis SM1504T, a cytophagaceae bacterium isolated from Arctic surface seawater.</title>
        <authorList>
            <person name="Li Y."/>
            <person name="Qin Q.-L."/>
        </authorList>
    </citation>
    <scope>NUCLEOTIDE SEQUENCE [LARGE SCALE GENOMIC DNA]</scope>
    <source>
        <strain evidence="11 12">SM1504</strain>
    </source>
</reference>
<evidence type="ECO:0000256" key="10">
    <source>
        <dbReference type="RuleBase" id="RU003662"/>
    </source>
</evidence>
<comment type="catalytic activity">
    <reaction evidence="8 9">
        <text>(1S,2R)-1-C-(indol-3-yl)glycerol 3-phosphate + L-serine = D-glyceraldehyde 3-phosphate + L-tryptophan + H2O</text>
        <dbReference type="Rhea" id="RHEA:10532"/>
        <dbReference type="ChEBI" id="CHEBI:15377"/>
        <dbReference type="ChEBI" id="CHEBI:33384"/>
        <dbReference type="ChEBI" id="CHEBI:57912"/>
        <dbReference type="ChEBI" id="CHEBI:58866"/>
        <dbReference type="ChEBI" id="CHEBI:59776"/>
        <dbReference type="EC" id="4.2.1.20"/>
    </reaction>
</comment>
<dbReference type="EC" id="4.2.1.20" evidence="9"/>
<evidence type="ECO:0000313" key="12">
    <source>
        <dbReference type="Proteomes" id="UP000249873"/>
    </source>
</evidence>
<dbReference type="OrthoDB" id="9804578at2"/>
<dbReference type="CDD" id="cd04724">
    <property type="entry name" value="Tryptophan_synthase_alpha"/>
    <property type="match status" value="1"/>
</dbReference>
<feature type="active site" description="Proton acceptor" evidence="9">
    <location>
        <position position="46"/>
    </location>
</feature>
<evidence type="ECO:0000256" key="8">
    <source>
        <dbReference type="ARBA" id="ARBA00049047"/>
    </source>
</evidence>
<organism evidence="11 12">
    <name type="scientific">Arcticibacterium luteifluviistationis</name>
    <dbReference type="NCBI Taxonomy" id="1784714"/>
    <lineage>
        <taxon>Bacteria</taxon>
        <taxon>Pseudomonadati</taxon>
        <taxon>Bacteroidota</taxon>
        <taxon>Cytophagia</taxon>
        <taxon>Cytophagales</taxon>
        <taxon>Leadbetterellaceae</taxon>
        <taxon>Arcticibacterium</taxon>
    </lineage>
</organism>
<evidence type="ECO:0000256" key="9">
    <source>
        <dbReference type="HAMAP-Rule" id="MF_00131"/>
    </source>
</evidence>
<evidence type="ECO:0000256" key="3">
    <source>
        <dbReference type="ARBA" id="ARBA00011270"/>
    </source>
</evidence>
<evidence type="ECO:0000256" key="6">
    <source>
        <dbReference type="ARBA" id="ARBA00023141"/>
    </source>
</evidence>
<dbReference type="NCBIfam" id="TIGR00262">
    <property type="entry name" value="trpA"/>
    <property type="match status" value="1"/>
</dbReference>
<dbReference type="KEGG" id="als:DJ013_19415"/>
<dbReference type="Proteomes" id="UP000249873">
    <property type="component" value="Chromosome"/>
</dbReference>
<accession>A0A2Z4GG40</accession>
<keyword evidence="6 9" id="KW-0057">Aromatic amino acid biosynthesis</keyword>
<dbReference type="GO" id="GO:0004834">
    <property type="term" value="F:tryptophan synthase activity"/>
    <property type="evidence" value="ECO:0007669"/>
    <property type="project" value="UniProtKB-UniRule"/>
</dbReference>
<dbReference type="SUPFAM" id="SSF51366">
    <property type="entry name" value="Ribulose-phoshate binding barrel"/>
    <property type="match status" value="1"/>
</dbReference>
<dbReference type="PANTHER" id="PTHR43406">
    <property type="entry name" value="TRYPTOPHAN SYNTHASE, ALPHA CHAIN"/>
    <property type="match status" value="1"/>
</dbReference>
<comment type="subunit">
    <text evidence="3 9">Tetramer of two alpha and two beta chains.</text>
</comment>
<evidence type="ECO:0000313" key="11">
    <source>
        <dbReference type="EMBL" id="AWW00221.1"/>
    </source>
</evidence>
<keyword evidence="12" id="KW-1185">Reference proteome</keyword>
<dbReference type="InterPro" id="IPR011060">
    <property type="entry name" value="RibuloseP-bd_barrel"/>
</dbReference>
<evidence type="ECO:0000256" key="4">
    <source>
        <dbReference type="ARBA" id="ARBA00022605"/>
    </source>
</evidence>
<keyword evidence="5 9" id="KW-0822">Tryptophan biosynthesis</keyword>
<dbReference type="Pfam" id="PF00290">
    <property type="entry name" value="Trp_syntA"/>
    <property type="match status" value="1"/>
</dbReference>
<protein>
    <recommendedName>
        <fullName evidence="9">Tryptophan synthase alpha chain</fullName>
        <ecNumber evidence="9">4.2.1.20</ecNumber>
    </recommendedName>
</protein>
<dbReference type="RefSeq" id="WP_111373588.1">
    <property type="nucleotide sequence ID" value="NZ_CP029480.1"/>
</dbReference>
<evidence type="ECO:0000256" key="5">
    <source>
        <dbReference type="ARBA" id="ARBA00022822"/>
    </source>
</evidence>
<gene>
    <name evidence="9" type="primary">trpA</name>
    <name evidence="11" type="ORF">DJ013_19415</name>
</gene>
<dbReference type="AlphaFoldDB" id="A0A2Z4GG40"/>